<gene>
    <name evidence="6" type="ORF">DN068_14540</name>
</gene>
<evidence type="ECO:0000256" key="3">
    <source>
        <dbReference type="SAM" id="MobiDB-lite"/>
    </source>
</evidence>
<name>A0A2W2AIT7_9BACT</name>
<dbReference type="GO" id="GO:0004222">
    <property type="term" value="F:metalloendopeptidase activity"/>
    <property type="evidence" value="ECO:0007669"/>
    <property type="project" value="TreeGrafter"/>
</dbReference>
<evidence type="ECO:0000259" key="5">
    <source>
        <dbReference type="Pfam" id="PF01551"/>
    </source>
</evidence>
<keyword evidence="7" id="KW-1185">Reference proteome</keyword>
<accession>A0A2W2AIT7</accession>
<dbReference type="EMBL" id="QKTW01000019">
    <property type="protein sequence ID" value="PZF72150.1"/>
    <property type="molecule type" value="Genomic_DNA"/>
</dbReference>
<dbReference type="PANTHER" id="PTHR21666">
    <property type="entry name" value="PEPTIDASE-RELATED"/>
    <property type="match status" value="1"/>
</dbReference>
<evidence type="ECO:0000313" key="6">
    <source>
        <dbReference type="EMBL" id="PZF72150.1"/>
    </source>
</evidence>
<dbReference type="InterPro" id="IPR016047">
    <property type="entry name" value="M23ase_b-sheet_dom"/>
</dbReference>
<comment type="caution">
    <text evidence="6">The sequence shown here is derived from an EMBL/GenBank/DDBJ whole genome shotgun (WGS) entry which is preliminary data.</text>
</comment>
<dbReference type="InterPro" id="IPR011055">
    <property type="entry name" value="Dup_hybrid_motif"/>
</dbReference>
<dbReference type="Pfam" id="PF01551">
    <property type="entry name" value="Peptidase_M23"/>
    <property type="match status" value="1"/>
</dbReference>
<evidence type="ECO:0000313" key="7">
    <source>
        <dbReference type="Proteomes" id="UP000248745"/>
    </source>
</evidence>
<dbReference type="SUPFAM" id="SSF51261">
    <property type="entry name" value="Duplicated hybrid motif"/>
    <property type="match status" value="1"/>
</dbReference>
<dbReference type="AlphaFoldDB" id="A0A2W2AIT7"/>
<keyword evidence="2" id="KW-0175">Coiled coil</keyword>
<organism evidence="6 7">
    <name type="scientific">Taibaiella soli</name>
    <dbReference type="NCBI Taxonomy" id="1649169"/>
    <lineage>
        <taxon>Bacteria</taxon>
        <taxon>Pseudomonadati</taxon>
        <taxon>Bacteroidota</taxon>
        <taxon>Chitinophagia</taxon>
        <taxon>Chitinophagales</taxon>
        <taxon>Chitinophagaceae</taxon>
        <taxon>Taibaiella</taxon>
    </lineage>
</organism>
<keyword evidence="1 4" id="KW-0732">Signal</keyword>
<evidence type="ECO:0000256" key="4">
    <source>
        <dbReference type="SAM" id="SignalP"/>
    </source>
</evidence>
<feature type="coiled-coil region" evidence="2">
    <location>
        <begin position="25"/>
        <end position="80"/>
    </location>
</feature>
<dbReference type="Proteomes" id="UP000248745">
    <property type="component" value="Unassembled WGS sequence"/>
</dbReference>
<reference evidence="6 7" key="1">
    <citation type="submission" date="2018-06" db="EMBL/GenBank/DDBJ databases">
        <title>Mucibacter soli gen. nov., sp. nov., a new member of the family Chitinophagaceae producing mucin.</title>
        <authorList>
            <person name="Kim M.-K."/>
            <person name="Park S."/>
            <person name="Kim T.-S."/>
            <person name="Joung Y."/>
            <person name="Han J.-H."/>
            <person name="Kim S.B."/>
        </authorList>
    </citation>
    <scope>NUCLEOTIDE SEQUENCE [LARGE SCALE GENOMIC DNA]</scope>
    <source>
        <strain evidence="6 7">R1-15</strain>
    </source>
</reference>
<dbReference type="OrthoDB" id="9815884at2"/>
<dbReference type="InterPro" id="IPR050570">
    <property type="entry name" value="Cell_wall_metabolism_enzyme"/>
</dbReference>
<dbReference type="RefSeq" id="WP_110999662.1">
    <property type="nucleotide sequence ID" value="NZ_QKTW01000019.1"/>
</dbReference>
<sequence>MRFAATICLLIISFSVFAQQPNASKADLEKRRQAIIESIKETQAQLEITKQDKKATLTQLRALQAKLDARQRLIGNINEEIGQIDNTIHTSSNEVTSLQGRLEMLKARYAQSLRYAYRNRNSYNMLAFLFSSADFNEAVRRMKYLKRYRDYRKEQADEIRYTQGQIKQKITVLNTQKTQKSMLLSAEEQQKQTLQQETNQTNAVAKELKGREKELASEIQKNEKSKREVEHAISRVIQREIELARKKAEEEARKKAEEERRQEQQRQAAAAAANKGNNGVKLNTGSGMRGESGNTSTGNSHTATTPNNNNAGTAVASNVPPPRHKPTEDVSYKMMLTPEATALSNGFQANQGRLPWPVEKGFISAHFGKQQSPLAEKVYIDNQGIKITVPAGSTARAVYDGVVTGVVYVAGKQLVMINHGDYYSVYMGLSSVNVAKDQKVHAKQVIGTIGQNDDGATELDFQIWKVNAKGQSTRVNPEGWIAH</sequence>
<feature type="signal peptide" evidence="4">
    <location>
        <begin position="1"/>
        <end position="18"/>
    </location>
</feature>
<feature type="chain" id="PRO_5016098008" description="M23ase beta-sheet core domain-containing protein" evidence="4">
    <location>
        <begin position="19"/>
        <end position="483"/>
    </location>
</feature>
<dbReference type="Gene3D" id="2.70.70.10">
    <property type="entry name" value="Glucose Permease (Domain IIA)"/>
    <property type="match status" value="1"/>
</dbReference>
<feature type="compositionally biased region" description="Low complexity" evidence="3">
    <location>
        <begin position="302"/>
        <end position="316"/>
    </location>
</feature>
<evidence type="ECO:0000256" key="1">
    <source>
        <dbReference type="ARBA" id="ARBA00022729"/>
    </source>
</evidence>
<feature type="compositionally biased region" description="Polar residues" evidence="3">
    <location>
        <begin position="275"/>
        <end position="301"/>
    </location>
</feature>
<feature type="domain" description="M23ase beta-sheet core" evidence="5">
    <location>
        <begin position="382"/>
        <end position="471"/>
    </location>
</feature>
<dbReference type="CDD" id="cd12797">
    <property type="entry name" value="M23_peptidase"/>
    <property type="match status" value="1"/>
</dbReference>
<feature type="region of interest" description="Disordered" evidence="3">
    <location>
        <begin position="252"/>
        <end position="325"/>
    </location>
</feature>
<dbReference type="Gene3D" id="6.10.250.3150">
    <property type="match status" value="1"/>
</dbReference>
<dbReference type="PANTHER" id="PTHR21666:SF289">
    <property type="entry name" value="L-ALA--D-GLU ENDOPEPTIDASE"/>
    <property type="match status" value="1"/>
</dbReference>
<protein>
    <recommendedName>
        <fullName evidence="5">M23ase beta-sheet core domain-containing protein</fullName>
    </recommendedName>
</protein>
<feature type="compositionally biased region" description="Basic and acidic residues" evidence="3">
    <location>
        <begin position="252"/>
        <end position="264"/>
    </location>
</feature>
<proteinExistence type="predicted"/>
<evidence type="ECO:0000256" key="2">
    <source>
        <dbReference type="SAM" id="Coils"/>
    </source>
</evidence>